<feature type="domain" description="Helicase C-terminal" evidence="3">
    <location>
        <begin position="813"/>
        <end position="964"/>
    </location>
</feature>
<accession>A0A840TW40</accession>
<reference evidence="4 5" key="1">
    <citation type="submission" date="2020-08" db="EMBL/GenBank/DDBJ databases">
        <title>Genomic Encyclopedia of Type Strains, Phase IV (KMG-IV): sequencing the most valuable type-strain genomes for metagenomic binning, comparative biology and taxonomic classification.</title>
        <authorList>
            <person name="Goeker M."/>
        </authorList>
    </citation>
    <scope>NUCLEOTIDE SEQUENCE [LARGE SCALE GENOMIC DNA]</scope>
    <source>
        <strain evidence="4 5">DSM 105074</strain>
    </source>
</reference>
<dbReference type="Pfam" id="PF00176">
    <property type="entry name" value="SNF2-rel_dom"/>
    <property type="match status" value="1"/>
</dbReference>
<evidence type="ECO:0000256" key="1">
    <source>
        <dbReference type="ARBA" id="ARBA00022801"/>
    </source>
</evidence>
<evidence type="ECO:0000259" key="3">
    <source>
        <dbReference type="PROSITE" id="PS51194"/>
    </source>
</evidence>
<dbReference type="InterPro" id="IPR038718">
    <property type="entry name" value="SNF2-like_sf"/>
</dbReference>
<dbReference type="SMART" id="SM00490">
    <property type="entry name" value="HELICc"/>
    <property type="match status" value="1"/>
</dbReference>
<feature type="domain" description="Helicase ATP-binding" evidence="2">
    <location>
        <begin position="531"/>
        <end position="690"/>
    </location>
</feature>
<dbReference type="InterPro" id="IPR049730">
    <property type="entry name" value="SNF2/RAD54-like_C"/>
</dbReference>
<organism evidence="4 5">
    <name type="scientific">Rhabdobacter roseus</name>
    <dbReference type="NCBI Taxonomy" id="1655419"/>
    <lineage>
        <taxon>Bacteria</taxon>
        <taxon>Pseudomonadati</taxon>
        <taxon>Bacteroidota</taxon>
        <taxon>Cytophagia</taxon>
        <taxon>Cytophagales</taxon>
        <taxon>Cytophagaceae</taxon>
        <taxon>Rhabdobacter</taxon>
    </lineage>
</organism>
<dbReference type="Proteomes" id="UP000557307">
    <property type="component" value="Unassembled WGS sequence"/>
</dbReference>
<dbReference type="PROSITE" id="PS51192">
    <property type="entry name" value="HELICASE_ATP_BIND_1"/>
    <property type="match status" value="1"/>
</dbReference>
<sequence length="978" mass="112740">MNQPKLTTSAEEKAQAFDDFIRKSGGEEGYFAQFLARQSAPGGGTQTLVVIGSHRYYNLFSAQLVEALLSQRGEPKAPLTVLNPVDRLWNTKQPDELQFYGALIKFQSFYEKSPLDREGFRALVRNPLKYPFYYHDSAVSERPSPRSLTPIRVSVPQVDFKIHVSQREERYLVEPELAINHAKYPLARVNLRFDYFLELDGHWYFCDDLAVLDALGYFKQQEGTLSLAQEAFLDFREKVLAKLEAHLPVAHTYLRSATVAQLRAAGFDQVPQRLLYLTDLPNYVAIEPVMKYGDVEVPIRTQRQLYGQDRRGRLFRVKRDGVAEDEFISALVKEHPDFLEQLDNPLPYFYLPKAYFLDENWFLDAFEAWTHQQITILGFNELEGNQLNQHKARVSVQVASGLNWFNALIDVRFGRKKASLKQLHKSVRNKSKFVQLDDGTLGVLPDEWLRRFEAYFQTAEVGDDSLLIPKISYSILSEIYDKDMLDAEVKEELRQYQQKLSNLEAIEPVQVPSDLHATLRPYQLHGLSWLNFLDEFNFGGCLADDMGLGKTVQIIAFILTLRQKARQRPHLLVVPTSLIHNWKAEVERFAPSLKLHILHGASRAKSTQAFDDFDIILTTYGTLVSDIARLRKYLFGYVFLDESQNIKNISSQRYKAARLLQSRNRIVLTGTPLENNTFDLYAQFSFACPGLLGTRQYFRNTFAIAIDRFKQKESALALQRRIAPFILRRTKKEVAQELPEKTEVVLYCDMGEEQRRVYDTYEREFRDYLSGIQEEEIKKNTMHVLRGITRLRQICNSPRLLGEDRLMSEASVKIELLMQQLRSIAPDHKVLVFSQFVSMLDLIRPELDREGWQHVSLTGSTRNREEVVQAFQQDDAIRVFLVSLKAGGTGLNLTAADYVFLVDPWWNVAAENQAIDRVHRIGQSKNVIAVRLICPDTVEEKIQEMQQNKARLASDLIHAGDDFFHSLTKADWLRLISR</sequence>
<keyword evidence="1" id="KW-0378">Hydrolase</keyword>
<dbReference type="Pfam" id="PF08455">
    <property type="entry name" value="SNF2_assoc"/>
    <property type="match status" value="1"/>
</dbReference>
<dbReference type="PANTHER" id="PTHR10799">
    <property type="entry name" value="SNF2/RAD54 HELICASE FAMILY"/>
    <property type="match status" value="1"/>
</dbReference>
<dbReference type="Gene3D" id="3.40.50.300">
    <property type="entry name" value="P-loop containing nucleotide triphosphate hydrolases"/>
    <property type="match status" value="1"/>
</dbReference>
<dbReference type="Pfam" id="PF00271">
    <property type="entry name" value="Helicase_C"/>
    <property type="match status" value="1"/>
</dbReference>
<dbReference type="PROSITE" id="PS51194">
    <property type="entry name" value="HELICASE_CTER"/>
    <property type="match status" value="1"/>
</dbReference>
<evidence type="ECO:0000259" key="2">
    <source>
        <dbReference type="PROSITE" id="PS51192"/>
    </source>
</evidence>
<dbReference type="SUPFAM" id="SSF52540">
    <property type="entry name" value="P-loop containing nucleoside triphosphate hydrolases"/>
    <property type="match status" value="2"/>
</dbReference>
<proteinExistence type="predicted"/>
<name>A0A840TW40_9BACT</name>
<dbReference type="Gene3D" id="3.40.50.10810">
    <property type="entry name" value="Tandem AAA-ATPase domain"/>
    <property type="match status" value="1"/>
</dbReference>
<protein>
    <submittedName>
        <fullName evidence="4">Uncharacterized protein</fullName>
    </submittedName>
</protein>
<evidence type="ECO:0000313" key="5">
    <source>
        <dbReference type="Proteomes" id="UP000557307"/>
    </source>
</evidence>
<dbReference type="InterPro" id="IPR000330">
    <property type="entry name" value="SNF2_N"/>
</dbReference>
<dbReference type="InterPro" id="IPR014001">
    <property type="entry name" value="Helicase_ATP-bd"/>
</dbReference>
<dbReference type="GO" id="GO:0016787">
    <property type="term" value="F:hydrolase activity"/>
    <property type="evidence" value="ECO:0007669"/>
    <property type="project" value="UniProtKB-KW"/>
</dbReference>
<dbReference type="RefSeq" id="WP_184176353.1">
    <property type="nucleotide sequence ID" value="NZ_JACHGF010000007.1"/>
</dbReference>
<gene>
    <name evidence="4" type="ORF">HNQ92_003977</name>
</gene>
<dbReference type="GO" id="GO:0005524">
    <property type="term" value="F:ATP binding"/>
    <property type="evidence" value="ECO:0007669"/>
    <property type="project" value="InterPro"/>
</dbReference>
<dbReference type="EMBL" id="JACHGF010000007">
    <property type="protein sequence ID" value="MBB5285817.1"/>
    <property type="molecule type" value="Genomic_DNA"/>
</dbReference>
<dbReference type="InterPro" id="IPR001650">
    <property type="entry name" value="Helicase_C-like"/>
</dbReference>
<dbReference type="InterPro" id="IPR013663">
    <property type="entry name" value="Helicase_SWF/SNF/SWI_bac"/>
</dbReference>
<dbReference type="AlphaFoldDB" id="A0A840TW40"/>
<keyword evidence="5" id="KW-1185">Reference proteome</keyword>
<dbReference type="InterPro" id="IPR027417">
    <property type="entry name" value="P-loop_NTPase"/>
</dbReference>
<comment type="caution">
    <text evidence="4">The sequence shown here is derived from an EMBL/GenBank/DDBJ whole genome shotgun (WGS) entry which is preliminary data.</text>
</comment>
<evidence type="ECO:0000313" key="4">
    <source>
        <dbReference type="EMBL" id="MBB5285817.1"/>
    </source>
</evidence>
<dbReference type="CDD" id="cd18793">
    <property type="entry name" value="SF2_C_SNF"/>
    <property type="match status" value="1"/>
</dbReference>
<dbReference type="SMART" id="SM00487">
    <property type="entry name" value="DEXDc"/>
    <property type="match status" value="1"/>
</dbReference>